<feature type="region of interest" description="Disordered" evidence="1">
    <location>
        <begin position="1"/>
        <end position="20"/>
    </location>
</feature>
<name>W9RTK5_9ROSA</name>
<gene>
    <name evidence="2" type="ORF">L484_019778</name>
</gene>
<feature type="region of interest" description="Disordered" evidence="1">
    <location>
        <begin position="27"/>
        <end position="50"/>
    </location>
</feature>
<reference evidence="3" key="1">
    <citation type="submission" date="2013-01" db="EMBL/GenBank/DDBJ databases">
        <title>Draft Genome Sequence of a Mulberry Tree, Morus notabilis C.K. Schneid.</title>
        <authorList>
            <person name="He N."/>
            <person name="Zhao S."/>
        </authorList>
    </citation>
    <scope>NUCLEOTIDE SEQUENCE</scope>
</reference>
<evidence type="ECO:0000256" key="1">
    <source>
        <dbReference type="SAM" id="MobiDB-lite"/>
    </source>
</evidence>
<protein>
    <submittedName>
        <fullName evidence="2">Uncharacterized protein</fullName>
    </submittedName>
</protein>
<organism evidence="2 3">
    <name type="scientific">Morus notabilis</name>
    <dbReference type="NCBI Taxonomy" id="981085"/>
    <lineage>
        <taxon>Eukaryota</taxon>
        <taxon>Viridiplantae</taxon>
        <taxon>Streptophyta</taxon>
        <taxon>Embryophyta</taxon>
        <taxon>Tracheophyta</taxon>
        <taxon>Spermatophyta</taxon>
        <taxon>Magnoliopsida</taxon>
        <taxon>eudicotyledons</taxon>
        <taxon>Gunneridae</taxon>
        <taxon>Pentapetalae</taxon>
        <taxon>rosids</taxon>
        <taxon>fabids</taxon>
        <taxon>Rosales</taxon>
        <taxon>Moraceae</taxon>
        <taxon>Moreae</taxon>
        <taxon>Morus</taxon>
    </lineage>
</organism>
<evidence type="ECO:0000313" key="3">
    <source>
        <dbReference type="Proteomes" id="UP000030645"/>
    </source>
</evidence>
<proteinExistence type="predicted"/>
<sequence length="71" mass="7846">MPEIPSPHGGTSSSLDGETLDCRLLELRNASSDEHDDRGEMSDESDGKHIERSMKLRNFLLQHVGAVARRG</sequence>
<evidence type="ECO:0000313" key="2">
    <source>
        <dbReference type="EMBL" id="EXC09683.1"/>
    </source>
</evidence>
<dbReference type="EMBL" id="KE345620">
    <property type="protein sequence ID" value="EXC09683.1"/>
    <property type="molecule type" value="Genomic_DNA"/>
</dbReference>
<accession>W9RTK5</accession>
<dbReference type="Proteomes" id="UP000030645">
    <property type="component" value="Unassembled WGS sequence"/>
</dbReference>
<dbReference type="AlphaFoldDB" id="W9RTK5"/>
<keyword evidence="3" id="KW-1185">Reference proteome</keyword>